<dbReference type="EMBL" id="GL379786">
    <property type="protein sequence ID" value="EGT29918.1"/>
    <property type="molecule type" value="Genomic_DNA"/>
</dbReference>
<organism evidence="3">
    <name type="scientific">Caenorhabditis brenneri</name>
    <name type="common">Nematode worm</name>
    <dbReference type="NCBI Taxonomy" id="135651"/>
    <lineage>
        <taxon>Eukaryota</taxon>
        <taxon>Metazoa</taxon>
        <taxon>Ecdysozoa</taxon>
        <taxon>Nematoda</taxon>
        <taxon>Chromadorea</taxon>
        <taxon>Rhabditida</taxon>
        <taxon>Rhabditina</taxon>
        <taxon>Rhabditomorpha</taxon>
        <taxon>Rhabditoidea</taxon>
        <taxon>Rhabditidae</taxon>
        <taxon>Peloderinae</taxon>
        <taxon>Caenorhabditis</taxon>
    </lineage>
</organism>
<proteinExistence type="predicted"/>
<evidence type="ECO:0000313" key="2">
    <source>
        <dbReference type="EMBL" id="EGT29918.1"/>
    </source>
</evidence>
<dbReference type="HOGENOM" id="CLU_1078642_0_0_1"/>
<feature type="compositionally biased region" description="Polar residues" evidence="1">
    <location>
        <begin position="261"/>
        <end position="275"/>
    </location>
</feature>
<evidence type="ECO:0000313" key="3">
    <source>
        <dbReference type="Proteomes" id="UP000008068"/>
    </source>
</evidence>
<feature type="compositionally biased region" description="Low complexity" evidence="1">
    <location>
        <begin position="58"/>
        <end position="88"/>
    </location>
</feature>
<feature type="compositionally biased region" description="Polar residues" evidence="1">
    <location>
        <begin position="39"/>
        <end position="50"/>
    </location>
</feature>
<name>G0M734_CAEBE</name>
<dbReference type="AlphaFoldDB" id="G0M734"/>
<protein>
    <submittedName>
        <fullName evidence="2">Uncharacterized protein</fullName>
    </submittedName>
</protein>
<feature type="region of interest" description="Disordered" evidence="1">
    <location>
        <begin position="254"/>
        <end position="275"/>
    </location>
</feature>
<gene>
    <name evidence="2" type="ORF">CAEBREN_15364</name>
</gene>
<sequence length="275" mass="30918">MFPTLASFRNVLNQGGAESNCKSVMNTLRRVFSFRKRPTSSQDSEESTPLSMEMQPVSTPSTSDSTTDTKPAVESLPSSSRPSTSASTARKRRKRTLAIYEDPFVAILPDGRIFVKHYYNFNPDIQYHTEGIEHEHIRLNCRVLNAKDVDKVFYAPGPSCNNRRVCKDWGICINSVWWASHLTRAEGGNPFYNVVLIDNSCMYPGFSVINIEAFAECIQSVGLPRDAPFQPGVPSPPLNMLRIPFIDDDEPVEEEMPQDYNMPSTSSQGYRTYLG</sequence>
<reference evidence="3" key="1">
    <citation type="submission" date="2011-07" db="EMBL/GenBank/DDBJ databases">
        <authorList>
            <consortium name="Caenorhabditis brenneri Sequencing and Analysis Consortium"/>
            <person name="Wilson R.K."/>
        </authorList>
    </citation>
    <scope>NUCLEOTIDE SEQUENCE [LARGE SCALE GENOMIC DNA]</scope>
    <source>
        <strain evidence="3">PB2801</strain>
    </source>
</reference>
<dbReference type="InParanoid" id="G0M734"/>
<accession>G0M734</accession>
<dbReference type="OrthoDB" id="5810234at2759"/>
<dbReference type="OMA" id="VWWASHL"/>
<dbReference type="eggNOG" id="ENOG502SWSP">
    <property type="taxonomic scope" value="Eukaryota"/>
</dbReference>
<evidence type="ECO:0000256" key="1">
    <source>
        <dbReference type="SAM" id="MobiDB-lite"/>
    </source>
</evidence>
<dbReference type="Proteomes" id="UP000008068">
    <property type="component" value="Unassembled WGS sequence"/>
</dbReference>
<dbReference type="PANTHER" id="PTHR35373:SF1">
    <property type="entry name" value="SET DOMAIN-CONTAINING PROTEIN"/>
    <property type="match status" value="1"/>
</dbReference>
<dbReference type="PANTHER" id="PTHR35373">
    <property type="entry name" value="PROTEIN CBG16894"/>
    <property type="match status" value="1"/>
</dbReference>
<dbReference type="STRING" id="135651.G0M734"/>
<keyword evidence="3" id="KW-1185">Reference proteome</keyword>
<feature type="region of interest" description="Disordered" evidence="1">
    <location>
        <begin position="35"/>
        <end position="92"/>
    </location>
</feature>
<dbReference type="FunCoup" id="G0M734">
    <property type="interactions" value="179"/>
</dbReference>